<keyword evidence="1" id="KW-0812">Transmembrane</keyword>
<comment type="caution">
    <text evidence="2">The sequence shown here is derived from an EMBL/GenBank/DDBJ whole genome shotgun (WGS) entry which is preliminary data.</text>
</comment>
<reference evidence="2" key="1">
    <citation type="journal article" date="2015" name="Nature">
        <title>Complex archaea that bridge the gap between prokaryotes and eukaryotes.</title>
        <authorList>
            <person name="Spang A."/>
            <person name="Saw J.H."/>
            <person name="Jorgensen S.L."/>
            <person name="Zaremba-Niedzwiedzka K."/>
            <person name="Martijn J."/>
            <person name="Lind A.E."/>
            <person name="van Eijk R."/>
            <person name="Schleper C."/>
            <person name="Guy L."/>
            <person name="Ettema T.J."/>
        </authorList>
    </citation>
    <scope>NUCLEOTIDE SEQUENCE</scope>
</reference>
<evidence type="ECO:0000313" key="2">
    <source>
        <dbReference type="EMBL" id="KKN18648.1"/>
    </source>
</evidence>
<keyword evidence="1" id="KW-1133">Transmembrane helix</keyword>
<sequence>MNNKKGQAGLAIVTALFIFIVGMSAINLYKDDLTLSRTINGINCVDSSAISDGFKLTCLGFDLIVPISIILVISVTTGLVVNKFIKGRK</sequence>
<protein>
    <submittedName>
        <fullName evidence="2">Uncharacterized protein</fullName>
    </submittedName>
</protein>
<gene>
    <name evidence="2" type="ORF">LCGC14_0953630</name>
</gene>
<accession>A0A0F9RMX8</accession>
<keyword evidence="1" id="KW-0472">Membrane</keyword>
<organism evidence="2">
    <name type="scientific">marine sediment metagenome</name>
    <dbReference type="NCBI Taxonomy" id="412755"/>
    <lineage>
        <taxon>unclassified sequences</taxon>
        <taxon>metagenomes</taxon>
        <taxon>ecological metagenomes</taxon>
    </lineage>
</organism>
<evidence type="ECO:0000256" key="1">
    <source>
        <dbReference type="SAM" id="Phobius"/>
    </source>
</evidence>
<feature type="transmembrane region" description="Helical" evidence="1">
    <location>
        <begin position="63"/>
        <end position="85"/>
    </location>
</feature>
<dbReference type="EMBL" id="LAZR01003407">
    <property type="protein sequence ID" value="KKN18648.1"/>
    <property type="molecule type" value="Genomic_DNA"/>
</dbReference>
<feature type="transmembrane region" description="Helical" evidence="1">
    <location>
        <begin position="7"/>
        <end position="29"/>
    </location>
</feature>
<proteinExistence type="predicted"/>
<dbReference type="AlphaFoldDB" id="A0A0F9RMX8"/>
<name>A0A0F9RMX8_9ZZZZ</name>